<feature type="non-terminal residue" evidence="3">
    <location>
        <position position="114"/>
    </location>
</feature>
<reference evidence="3 4" key="1">
    <citation type="journal article" date="2019" name="Int. J. Syst. Evol. Microbiol.">
        <title>The Global Catalogue of Microorganisms (GCM) 10K type strain sequencing project: providing services to taxonomists for standard genome sequencing and annotation.</title>
        <authorList>
            <consortium name="The Broad Institute Genomics Platform"/>
            <consortium name="The Broad Institute Genome Sequencing Center for Infectious Disease"/>
            <person name="Wu L."/>
            <person name="Ma J."/>
        </authorList>
    </citation>
    <scope>NUCLEOTIDE SEQUENCE [LARGE SCALE GENOMIC DNA]</scope>
    <source>
        <strain evidence="3 4">PJ61</strain>
    </source>
</reference>
<dbReference type="GO" id="GO:0008270">
    <property type="term" value="F:zinc ion binding"/>
    <property type="evidence" value="ECO:0007669"/>
    <property type="project" value="UniProtKB-KW"/>
</dbReference>
<name>A0ABD5T0P8_9EURY</name>
<evidence type="ECO:0000259" key="2">
    <source>
        <dbReference type="PROSITE" id="PS50966"/>
    </source>
</evidence>
<organism evidence="3 4">
    <name type="scientific">Halorubrum pallidum</name>
    <dbReference type="NCBI Taxonomy" id="1526114"/>
    <lineage>
        <taxon>Archaea</taxon>
        <taxon>Methanobacteriati</taxon>
        <taxon>Methanobacteriota</taxon>
        <taxon>Stenosarchaea group</taxon>
        <taxon>Halobacteria</taxon>
        <taxon>Halobacteriales</taxon>
        <taxon>Haloferacaceae</taxon>
        <taxon>Halorubrum</taxon>
    </lineage>
</organism>
<accession>A0ABD5T0P8</accession>
<keyword evidence="1" id="KW-0863">Zinc-finger</keyword>
<comment type="caution">
    <text evidence="3">The sequence shown here is derived from an EMBL/GenBank/DDBJ whole genome shotgun (WGS) entry which is preliminary data.</text>
</comment>
<proteinExistence type="predicted"/>
<dbReference type="Proteomes" id="UP001596274">
    <property type="component" value="Unassembled WGS sequence"/>
</dbReference>
<keyword evidence="1" id="KW-0479">Metal-binding</keyword>
<evidence type="ECO:0000256" key="1">
    <source>
        <dbReference type="PROSITE-ProRule" id="PRU00325"/>
    </source>
</evidence>
<keyword evidence="4" id="KW-1185">Reference proteome</keyword>
<protein>
    <recommendedName>
        <fullName evidence="2">SWIM-type domain-containing protein</fullName>
    </recommendedName>
</protein>
<dbReference type="PROSITE" id="PS50966">
    <property type="entry name" value="ZF_SWIM"/>
    <property type="match status" value="1"/>
</dbReference>
<evidence type="ECO:0000313" key="3">
    <source>
        <dbReference type="EMBL" id="MFC6770768.1"/>
    </source>
</evidence>
<gene>
    <name evidence="3" type="ORF">ACFQDD_04415</name>
</gene>
<feature type="domain" description="SWIM-type" evidence="2">
    <location>
        <begin position="54"/>
        <end position="88"/>
    </location>
</feature>
<keyword evidence="1" id="KW-0862">Zinc</keyword>
<dbReference type="EMBL" id="JBHSWT010000136">
    <property type="protein sequence ID" value="MFC6770768.1"/>
    <property type="molecule type" value="Genomic_DNA"/>
</dbReference>
<dbReference type="AlphaFoldDB" id="A0ABD5T0P8"/>
<evidence type="ECO:0000313" key="4">
    <source>
        <dbReference type="Proteomes" id="UP001596274"/>
    </source>
</evidence>
<dbReference type="InterPro" id="IPR007527">
    <property type="entry name" value="Znf_SWIM"/>
</dbReference>
<sequence>MAPTDSPSDAREEIADRTIRALTESMSVTTLDGTPVDDPETTVVSVTTESGSCYDVDTREGRCSCPDAQHRDPDGGCKHVRRARFALGSATVSARMLRVFDVDPTLGANAPGPR</sequence>